<proteinExistence type="predicted"/>
<keyword evidence="2" id="KW-1185">Reference proteome</keyword>
<dbReference type="KEGG" id="ffu:CLAFUR5_05291"/>
<sequence>MQDHKHINLNLSSQVEWPSLPQRTKSTWDPESTWDPDATWPERQAWAKETATWAYLSWPAPEPQLYAPRDHFHYQNPRCKRPSGNERLVGYAAAVRQGLSREPLLRRIAQTGGQTDPPVELKLEILSHVFCDWDISVKEGYIIETEEDPVTRLFHDCQDLEDLRSIALTAARESVTYQDSYMKDWDAITLAHETFATHNGRHEIRNFRYTSWPGPELELLFDLISGVPDKYDSINPNIKFYKEPEEARKLLAPMSALRHVTFAFRSDHEHALLAELLEFDHQGVCDRLRHLCNSLLAMKKFNPRTKVALETVTRDNTYSALNIQPDPLPKDVWSELLGKLKEICDHDLARQQYEMDILDQTMSD</sequence>
<name>A0A9Q8LED5_PASFU</name>
<dbReference type="AlphaFoldDB" id="A0A9Q8LED5"/>
<evidence type="ECO:0000313" key="1">
    <source>
        <dbReference type="EMBL" id="UJO15852.1"/>
    </source>
</evidence>
<dbReference type="EMBL" id="CP090166">
    <property type="protein sequence ID" value="UJO15852.1"/>
    <property type="molecule type" value="Genomic_DNA"/>
</dbReference>
<reference evidence="1" key="2">
    <citation type="journal article" date="2022" name="Microb. Genom.">
        <title>A chromosome-scale genome assembly of the tomato pathogen Cladosporium fulvum reveals a compartmentalized genome architecture and the presence of a dispensable chromosome.</title>
        <authorList>
            <person name="Zaccaron A.Z."/>
            <person name="Chen L.H."/>
            <person name="Samaras A."/>
            <person name="Stergiopoulos I."/>
        </authorList>
    </citation>
    <scope>NUCLEOTIDE SEQUENCE</scope>
    <source>
        <strain evidence="1">Race5_Kim</strain>
    </source>
</reference>
<dbReference type="Proteomes" id="UP000756132">
    <property type="component" value="Chromosome 4"/>
</dbReference>
<gene>
    <name evidence="1" type="ORF">CLAFUR5_05291</name>
</gene>
<accession>A0A9Q8LED5</accession>
<organism evidence="1 2">
    <name type="scientific">Passalora fulva</name>
    <name type="common">Tomato leaf mold</name>
    <name type="synonym">Cladosporium fulvum</name>
    <dbReference type="NCBI Taxonomy" id="5499"/>
    <lineage>
        <taxon>Eukaryota</taxon>
        <taxon>Fungi</taxon>
        <taxon>Dikarya</taxon>
        <taxon>Ascomycota</taxon>
        <taxon>Pezizomycotina</taxon>
        <taxon>Dothideomycetes</taxon>
        <taxon>Dothideomycetidae</taxon>
        <taxon>Mycosphaerellales</taxon>
        <taxon>Mycosphaerellaceae</taxon>
        <taxon>Fulvia</taxon>
    </lineage>
</organism>
<evidence type="ECO:0000313" key="2">
    <source>
        <dbReference type="Proteomes" id="UP000756132"/>
    </source>
</evidence>
<dbReference type="GeneID" id="71985169"/>
<reference evidence="1" key="1">
    <citation type="submission" date="2021-12" db="EMBL/GenBank/DDBJ databases">
        <authorList>
            <person name="Zaccaron A."/>
            <person name="Stergiopoulos I."/>
        </authorList>
    </citation>
    <scope>NUCLEOTIDE SEQUENCE</scope>
    <source>
        <strain evidence="1">Race5_Kim</strain>
    </source>
</reference>
<dbReference type="OMA" id="EEICEHT"/>
<dbReference type="RefSeq" id="XP_047760218.1">
    <property type="nucleotide sequence ID" value="XM_047904439.1"/>
</dbReference>
<protein>
    <submittedName>
        <fullName evidence="1">Uncharacterized protein</fullName>
    </submittedName>
</protein>